<evidence type="ECO:0000313" key="4">
    <source>
        <dbReference type="Proteomes" id="UP000574390"/>
    </source>
</evidence>
<gene>
    <name evidence="3" type="ORF">FOZ62_025445</name>
</gene>
<feature type="region of interest" description="Disordered" evidence="2">
    <location>
        <begin position="112"/>
        <end position="138"/>
    </location>
</feature>
<feature type="region of interest" description="Disordered" evidence="2">
    <location>
        <begin position="1"/>
        <end position="49"/>
    </location>
</feature>
<comment type="caution">
    <text evidence="3">The sequence shown here is derived from an EMBL/GenBank/DDBJ whole genome shotgun (WGS) entry which is preliminary data.</text>
</comment>
<feature type="coiled-coil region" evidence="1">
    <location>
        <begin position="206"/>
        <end position="233"/>
    </location>
</feature>
<evidence type="ECO:0000313" key="3">
    <source>
        <dbReference type="EMBL" id="KAF4744872.1"/>
    </source>
</evidence>
<proteinExistence type="predicted"/>
<evidence type="ECO:0000256" key="2">
    <source>
        <dbReference type="SAM" id="MobiDB-lite"/>
    </source>
</evidence>
<sequence length="421" mass="48536">MQHDEKMERSLEVDTSTGIMHSTMSSKSSSKEEEEEEEGTPPSMEDFLSDDDYKMKAVLNRLDYSTIPEHAAHVVAGMESKLKLLANQCHLHRIRHEQDYLEIKALRERSMAANNKKKKRGKGNIPYTSEASDSREGGRRMNYDAVAINNNDNTTIQKHCKEGGCLVDNEDDEDEGRERRRSRCYVVLRKKIRNYELHNWQLDAQLQGTIARCRELQQRCNDAKNKARHDRATLDAQKAQIKVLRDGVRECKGKVEGRDNMRRQLSRKLEAVGNYNTTLKERIAELNEGLRRKDNEISNVINDTEERLTKQLECHNSVKQEMEMRMATLEGELQEAKGRIGDVQDEAARQLDTIRTIHERELRGEKEAAERRRNDKEVLITTLTQQLHDARSTIDDLSAQLQDIAAEAQQQQQEESSSHNA</sequence>
<feature type="coiled-coil region" evidence="1">
    <location>
        <begin position="276"/>
        <end position="414"/>
    </location>
</feature>
<organism evidence="3 4">
    <name type="scientific">Perkinsus olseni</name>
    <name type="common">Perkinsus atlanticus</name>
    <dbReference type="NCBI Taxonomy" id="32597"/>
    <lineage>
        <taxon>Eukaryota</taxon>
        <taxon>Sar</taxon>
        <taxon>Alveolata</taxon>
        <taxon>Perkinsozoa</taxon>
        <taxon>Perkinsea</taxon>
        <taxon>Perkinsida</taxon>
        <taxon>Perkinsidae</taxon>
        <taxon>Perkinsus</taxon>
    </lineage>
</organism>
<name>A0A7J6TJM6_PEROL</name>
<accession>A0A7J6TJM6</accession>
<evidence type="ECO:0000256" key="1">
    <source>
        <dbReference type="SAM" id="Coils"/>
    </source>
</evidence>
<reference evidence="3 4" key="1">
    <citation type="submission" date="2020-04" db="EMBL/GenBank/DDBJ databases">
        <title>Perkinsus olseni comparative genomics.</title>
        <authorList>
            <person name="Bogema D.R."/>
        </authorList>
    </citation>
    <scope>NUCLEOTIDE SEQUENCE [LARGE SCALE GENOMIC DNA]</scope>
    <source>
        <strain evidence="3">ATCC PRA-205</strain>
    </source>
</reference>
<feature type="compositionally biased region" description="Basic and acidic residues" evidence="2">
    <location>
        <begin position="1"/>
        <end position="12"/>
    </location>
</feature>
<protein>
    <submittedName>
        <fullName evidence="3">Uncharacterized protein</fullName>
    </submittedName>
</protein>
<feature type="non-terminal residue" evidence="3">
    <location>
        <position position="1"/>
    </location>
</feature>
<keyword evidence="1" id="KW-0175">Coiled coil</keyword>
<dbReference type="AlphaFoldDB" id="A0A7J6TJM6"/>
<dbReference type="Proteomes" id="UP000574390">
    <property type="component" value="Unassembled WGS sequence"/>
</dbReference>
<dbReference type="EMBL" id="JABANM010007074">
    <property type="protein sequence ID" value="KAF4744872.1"/>
    <property type="molecule type" value="Genomic_DNA"/>
</dbReference>